<dbReference type="Pfam" id="PF00294">
    <property type="entry name" value="PfkB"/>
    <property type="match status" value="1"/>
</dbReference>
<feature type="binding site" evidence="13">
    <location>
        <position position="246"/>
    </location>
    <ligand>
        <name>K(+)</name>
        <dbReference type="ChEBI" id="CHEBI:29103"/>
    </ligand>
</feature>
<dbReference type="RefSeq" id="WP_160626958.1">
    <property type="nucleotide sequence ID" value="NZ_CP047593.1"/>
</dbReference>
<keyword evidence="6 13" id="KW-0479">Metal-binding</keyword>
<keyword evidence="12 13" id="KW-0119">Carbohydrate metabolism</keyword>
<dbReference type="PANTHER" id="PTHR10584:SF166">
    <property type="entry name" value="RIBOKINASE"/>
    <property type="match status" value="1"/>
</dbReference>
<keyword evidence="4 13" id="KW-0963">Cytoplasm</keyword>
<evidence type="ECO:0000256" key="13">
    <source>
        <dbReference type="HAMAP-Rule" id="MF_01987"/>
    </source>
</evidence>
<evidence type="ECO:0000256" key="5">
    <source>
        <dbReference type="ARBA" id="ARBA00022679"/>
    </source>
</evidence>
<feature type="active site" description="Proton acceptor" evidence="13">
    <location>
        <position position="252"/>
    </location>
</feature>
<dbReference type="NCBIfam" id="TIGR02152">
    <property type="entry name" value="D_ribokin_bact"/>
    <property type="match status" value="1"/>
</dbReference>
<dbReference type="EMBL" id="CP047593">
    <property type="protein sequence ID" value="QHI68538.1"/>
    <property type="molecule type" value="Genomic_DNA"/>
</dbReference>
<feature type="binding site" evidence="13">
    <location>
        <position position="140"/>
    </location>
    <ligand>
        <name>substrate</name>
    </ligand>
</feature>
<dbReference type="GO" id="GO:0004747">
    <property type="term" value="F:ribokinase activity"/>
    <property type="evidence" value="ECO:0007669"/>
    <property type="project" value="UniProtKB-UniRule"/>
</dbReference>
<keyword evidence="16" id="KW-1185">Reference proteome</keyword>
<name>A0A6P1M8V4_9BACT</name>
<dbReference type="Gene3D" id="3.40.1190.20">
    <property type="match status" value="1"/>
</dbReference>
<reference evidence="15 16" key="1">
    <citation type="submission" date="2020-01" db="EMBL/GenBank/DDBJ databases">
        <title>Ponticoccus aerotolerans gen. nov., sp. nov., an anaerobic bacterium and proposal of Ponticoccusceae fam. nov., Ponticoccusles ord. nov. and Ponticoccuse classis nov. in the phylum Kiritimatiellaeota.</title>
        <authorList>
            <person name="Zhou L.Y."/>
            <person name="Du Z.J."/>
        </authorList>
    </citation>
    <scope>NUCLEOTIDE SEQUENCE [LARGE SCALE GENOMIC DNA]</scope>
    <source>
        <strain evidence="15 16">S-5007</strain>
    </source>
</reference>
<evidence type="ECO:0000256" key="4">
    <source>
        <dbReference type="ARBA" id="ARBA00022490"/>
    </source>
</evidence>
<comment type="subunit">
    <text evidence="13">Homodimer.</text>
</comment>
<feature type="binding site" evidence="13">
    <location>
        <position position="248"/>
    </location>
    <ligand>
        <name>K(+)</name>
        <dbReference type="ChEBI" id="CHEBI:29103"/>
    </ligand>
</feature>
<dbReference type="FunFam" id="3.40.1190.20:FF:000012">
    <property type="entry name" value="Ribokinase"/>
    <property type="match status" value="1"/>
</dbReference>
<dbReference type="InterPro" id="IPR011877">
    <property type="entry name" value="Ribokinase"/>
</dbReference>
<dbReference type="AlphaFoldDB" id="A0A6P1M8V4"/>
<keyword evidence="5 13" id="KW-0808">Transferase</keyword>
<feature type="binding site" evidence="13">
    <location>
        <position position="282"/>
    </location>
    <ligand>
        <name>K(+)</name>
        <dbReference type="ChEBI" id="CHEBI:29103"/>
    </ligand>
</feature>
<keyword evidence="7 13" id="KW-0547">Nucleotide-binding</keyword>
<comment type="cofactor">
    <cofactor evidence="13">
        <name>Mg(2+)</name>
        <dbReference type="ChEBI" id="CHEBI:18420"/>
    </cofactor>
    <text evidence="13">Requires a divalent cation, most likely magnesium in vivo, as an electrophilic catalyst to aid phosphoryl group transfer. It is the chelate of the metal and the nucleotide that is the actual substrate.</text>
</comment>
<dbReference type="GO" id="GO:0005829">
    <property type="term" value="C:cytosol"/>
    <property type="evidence" value="ECO:0007669"/>
    <property type="project" value="TreeGrafter"/>
</dbReference>
<feature type="domain" description="Carbohydrate kinase PfkB" evidence="14">
    <location>
        <begin position="1"/>
        <end position="293"/>
    </location>
</feature>
<feature type="binding site" evidence="13">
    <location>
        <begin position="251"/>
        <end position="252"/>
    </location>
    <ligand>
        <name>ATP</name>
        <dbReference type="ChEBI" id="CHEBI:30616"/>
    </ligand>
</feature>
<evidence type="ECO:0000256" key="8">
    <source>
        <dbReference type="ARBA" id="ARBA00022777"/>
    </source>
</evidence>
<evidence type="ECO:0000256" key="11">
    <source>
        <dbReference type="ARBA" id="ARBA00022958"/>
    </source>
</evidence>
<protein>
    <recommendedName>
        <fullName evidence="3 13">Ribokinase</fullName>
        <shortName evidence="13">RK</shortName>
        <ecNumber evidence="2 13">2.7.1.15</ecNumber>
    </recommendedName>
</protein>
<proteinExistence type="inferred from homology"/>
<evidence type="ECO:0000256" key="9">
    <source>
        <dbReference type="ARBA" id="ARBA00022840"/>
    </source>
</evidence>
<dbReference type="PANTHER" id="PTHR10584">
    <property type="entry name" value="SUGAR KINASE"/>
    <property type="match status" value="1"/>
</dbReference>
<dbReference type="InterPro" id="IPR002173">
    <property type="entry name" value="Carboh/pur_kinase_PfkB_CS"/>
</dbReference>
<keyword evidence="11 13" id="KW-0630">Potassium</keyword>
<feature type="binding site" evidence="13">
    <location>
        <position position="287"/>
    </location>
    <ligand>
        <name>K(+)</name>
        <dbReference type="ChEBI" id="CHEBI:29103"/>
    </ligand>
</feature>
<evidence type="ECO:0000256" key="3">
    <source>
        <dbReference type="ARBA" id="ARBA00016943"/>
    </source>
</evidence>
<dbReference type="UniPathway" id="UPA00916">
    <property type="reaction ID" value="UER00889"/>
</dbReference>
<feature type="binding site" evidence="13">
    <location>
        <position position="184"/>
    </location>
    <ligand>
        <name>ATP</name>
        <dbReference type="ChEBI" id="CHEBI:30616"/>
    </ligand>
</feature>
<dbReference type="Proteomes" id="UP000464954">
    <property type="component" value="Chromosome"/>
</dbReference>
<comment type="subcellular location">
    <subcellularLocation>
        <location evidence="13">Cytoplasm</location>
    </subcellularLocation>
</comment>
<feature type="binding site" evidence="13">
    <location>
        <position position="291"/>
    </location>
    <ligand>
        <name>K(+)</name>
        <dbReference type="ChEBI" id="CHEBI:29103"/>
    </ligand>
</feature>
<comment type="pathway">
    <text evidence="13">Carbohydrate metabolism; D-ribose degradation; D-ribose 5-phosphate from beta-D-ribopyranose: step 2/2.</text>
</comment>
<evidence type="ECO:0000256" key="7">
    <source>
        <dbReference type="ARBA" id="ARBA00022741"/>
    </source>
</evidence>
<keyword evidence="8 13" id="KW-0418">Kinase</keyword>
<feature type="binding site" evidence="13">
    <location>
        <begin position="11"/>
        <end position="13"/>
    </location>
    <ligand>
        <name>substrate</name>
    </ligand>
</feature>
<dbReference type="GO" id="GO:0005524">
    <property type="term" value="F:ATP binding"/>
    <property type="evidence" value="ECO:0007669"/>
    <property type="project" value="UniProtKB-UniRule"/>
</dbReference>
<comment type="catalytic activity">
    <reaction evidence="13">
        <text>D-ribose + ATP = D-ribose 5-phosphate + ADP + H(+)</text>
        <dbReference type="Rhea" id="RHEA:13697"/>
        <dbReference type="ChEBI" id="CHEBI:15378"/>
        <dbReference type="ChEBI" id="CHEBI:30616"/>
        <dbReference type="ChEBI" id="CHEBI:47013"/>
        <dbReference type="ChEBI" id="CHEBI:78346"/>
        <dbReference type="ChEBI" id="CHEBI:456216"/>
        <dbReference type="EC" id="2.7.1.15"/>
    </reaction>
</comment>
<evidence type="ECO:0000256" key="12">
    <source>
        <dbReference type="ARBA" id="ARBA00023277"/>
    </source>
</evidence>
<keyword evidence="10 13" id="KW-0460">Magnesium</keyword>
<comment type="activity regulation">
    <text evidence="13">Activated by a monovalent cation that binds near, but not in, the active site. The most likely occupant of the site in vivo is potassium. Ion binding induces a conformational change that may alter substrate affinity.</text>
</comment>
<feature type="binding site" evidence="13">
    <location>
        <position position="285"/>
    </location>
    <ligand>
        <name>K(+)</name>
        <dbReference type="ChEBI" id="CHEBI:29103"/>
    </ligand>
</feature>
<dbReference type="InterPro" id="IPR029056">
    <property type="entry name" value="Ribokinase-like"/>
</dbReference>
<keyword evidence="9 13" id="KW-0067">ATP-binding</keyword>
<feature type="binding site" evidence="13">
    <location>
        <position position="252"/>
    </location>
    <ligand>
        <name>substrate</name>
    </ligand>
</feature>
<feature type="binding site" evidence="13">
    <location>
        <begin position="39"/>
        <end position="43"/>
    </location>
    <ligand>
        <name>substrate</name>
    </ligand>
</feature>
<dbReference type="SUPFAM" id="SSF53613">
    <property type="entry name" value="Ribokinase-like"/>
    <property type="match status" value="1"/>
</dbReference>
<evidence type="ECO:0000256" key="10">
    <source>
        <dbReference type="ARBA" id="ARBA00022842"/>
    </source>
</evidence>
<evidence type="ECO:0000259" key="14">
    <source>
        <dbReference type="Pfam" id="PF00294"/>
    </source>
</evidence>
<comment type="similarity">
    <text evidence="1">Belongs to the carbohydrate kinase pfkB family.</text>
</comment>
<dbReference type="HAMAP" id="MF_01987">
    <property type="entry name" value="Ribokinase"/>
    <property type="match status" value="1"/>
</dbReference>
<gene>
    <name evidence="13 15" type="primary">rbsK</name>
    <name evidence="15" type="ORF">GT409_03405</name>
</gene>
<sequence>MAKVVVVGSSNTDMVVKSNHLPVPGETILGGEFLMNPGGKGANQAVAARRLGAEVVFVARVGDDIFGRESVQGFGKEKINTDFIAVDAENPSGVAVIMVDEKGENCIAVASGANHALSAGDVDKAVVQIESASVLLMQLESPLATVEHAAALGAKKGKCVILNPAPAQSVSDELLANLDFITPNETEAEILTGIKVTDQESAQRAAEVLRGKGVGTVVVTLGSRGAYVQSEALSVLVPARNVDAVDTTAAGDTFNGALAVGLADGLSIEAAVGFANQAAAISVTRMGAQSSAPFLNELEL</sequence>
<dbReference type="InterPro" id="IPR011611">
    <property type="entry name" value="PfkB_dom"/>
</dbReference>
<dbReference type="GO" id="GO:0046872">
    <property type="term" value="F:metal ion binding"/>
    <property type="evidence" value="ECO:0007669"/>
    <property type="project" value="UniProtKB-KW"/>
</dbReference>
<accession>A0A6P1M8V4</accession>
<comment type="similarity">
    <text evidence="13">Belongs to the carbohydrate kinase PfkB family. Ribokinase subfamily.</text>
</comment>
<evidence type="ECO:0000256" key="1">
    <source>
        <dbReference type="ARBA" id="ARBA00005380"/>
    </source>
</evidence>
<evidence type="ECO:0000256" key="6">
    <source>
        <dbReference type="ARBA" id="ARBA00022723"/>
    </source>
</evidence>
<dbReference type="CDD" id="cd01174">
    <property type="entry name" value="ribokinase"/>
    <property type="match status" value="1"/>
</dbReference>
<feature type="binding site" evidence="13">
    <location>
        <begin position="220"/>
        <end position="225"/>
    </location>
    <ligand>
        <name>ATP</name>
        <dbReference type="ChEBI" id="CHEBI:30616"/>
    </ligand>
</feature>
<dbReference type="InterPro" id="IPR002139">
    <property type="entry name" value="Ribo/fructo_kinase"/>
</dbReference>
<dbReference type="GO" id="GO:0019303">
    <property type="term" value="P:D-ribose catabolic process"/>
    <property type="evidence" value="ECO:0007669"/>
    <property type="project" value="UniProtKB-UniRule"/>
</dbReference>
<dbReference type="PROSITE" id="PS00584">
    <property type="entry name" value="PFKB_KINASES_2"/>
    <property type="match status" value="1"/>
</dbReference>
<comment type="function">
    <text evidence="13">Catalyzes the phosphorylation of ribose at O-5 in a reaction requiring ATP and magnesium. The resulting D-ribose-5-phosphate can then be used either for sythesis of nucleotides, histidine, and tryptophan, or as a component of the pentose phosphate pathway.</text>
</comment>
<evidence type="ECO:0000313" key="15">
    <source>
        <dbReference type="EMBL" id="QHI68538.1"/>
    </source>
</evidence>
<dbReference type="NCBIfam" id="NF008353">
    <property type="entry name" value="PRK11142.1"/>
    <property type="match status" value="1"/>
</dbReference>
<dbReference type="EC" id="2.7.1.15" evidence="2 13"/>
<dbReference type="PRINTS" id="PR00990">
    <property type="entry name" value="RIBOKINASE"/>
</dbReference>
<organism evidence="15 16">
    <name type="scientific">Tichowtungia aerotolerans</name>
    <dbReference type="NCBI Taxonomy" id="2697043"/>
    <lineage>
        <taxon>Bacteria</taxon>
        <taxon>Pseudomonadati</taxon>
        <taxon>Kiritimatiellota</taxon>
        <taxon>Tichowtungiia</taxon>
        <taxon>Tichowtungiales</taxon>
        <taxon>Tichowtungiaceae</taxon>
        <taxon>Tichowtungia</taxon>
    </lineage>
</organism>
<comment type="caution">
    <text evidence="13">Lacks conserved residue(s) required for the propagation of feature annotation.</text>
</comment>
<evidence type="ECO:0000256" key="2">
    <source>
        <dbReference type="ARBA" id="ARBA00012035"/>
    </source>
</evidence>
<dbReference type="KEGG" id="taer:GT409_03405"/>
<evidence type="ECO:0000313" key="16">
    <source>
        <dbReference type="Proteomes" id="UP000464954"/>
    </source>
</evidence>
<feature type="binding site" evidence="13">
    <location>
        <position position="276"/>
    </location>
    <ligand>
        <name>ATP</name>
        <dbReference type="ChEBI" id="CHEBI:30616"/>
    </ligand>
</feature>